<protein>
    <submittedName>
        <fullName evidence="1">Uncharacterized protein</fullName>
    </submittedName>
</protein>
<gene>
    <name evidence="1" type="ORF">M6B38_222865</name>
</gene>
<organism evidence="1 2">
    <name type="scientific">Iris pallida</name>
    <name type="common">Sweet iris</name>
    <dbReference type="NCBI Taxonomy" id="29817"/>
    <lineage>
        <taxon>Eukaryota</taxon>
        <taxon>Viridiplantae</taxon>
        <taxon>Streptophyta</taxon>
        <taxon>Embryophyta</taxon>
        <taxon>Tracheophyta</taxon>
        <taxon>Spermatophyta</taxon>
        <taxon>Magnoliopsida</taxon>
        <taxon>Liliopsida</taxon>
        <taxon>Asparagales</taxon>
        <taxon>Iridaceae</taxon>
        <taxon>Iridoideae</taxon>
        <taxon>Irideae</taxon>
        <taxon>Iris</taxon>
    </lineage>
</organism>
<proteinExistence type="predicted"/>
<sequence length="100" mass="10961">MSYRVARQVFIAPEKADVGGSRGRRTAVLRSETTPNLVGAVDGEEAEVRVSFPLPILVFVVMVTPVGDGSRRRGDGERWWLCPGHVGRTRVWSVRVVATA</sequence>
<evidence type="ECO:0000313" key="1">
    <source>
        <dbReference type="EMBL" id="KAJ6796320.1"/>
    </source>
</evidence>
<reference evidence="1" key="1">
    <citation type="journal article" date="2023" name="GigaByte">
        <title>Genome assembly of the bearded iris, Iris pallida Lam.</title>
        <authorList>
            <person name="Bruccoleri R.E."/>
            <person name="Oakeley E.J."/>
            <person name="Faust A.M.E."/>
            <person name="Altorfer M."/>
            <person name="Dessus-Babus S."/>
            <person name="Burckhardt D."/>
            <person name="Oertli M."/>
            <person name="Naumann U."/>
            <person name="Petersen F."/>
            <person name="Wong J."/>
        </authorList>
    </citation>
    <scope>NUCLEOTIDE SEQUENCE</scope>
    <source>
        <strain evidence="1">GSM-AAB239-AS_SAM_17_03QT</strain>
    </source>
</reference>
<comment type="caution">
    <text evidence="1">The sequence shown here is derived from an EMBL/GenBank/DDBJ whole genome shotgun (WGS) entry which is preliminary data.</text>
</comment>
<reference evidence="1" key="2">
    <citation type="submission" date="2023-04" db="EMBL/GenBank/DDBJ databases">
        <authorList>
            <person name="Bruccoleri R.E."/>
            <person name="Oakeley E.J."/>
            <person name="Faust A.-M."/>
            <person name="Dessus-Babus S."/>
            <person name="Altorfer M."/>
            <person name="Burckhardt D."/>
            <person name="Oertli M."/>
            <person name="Naumann U."/>
            <person name="Petersen F."/>
            <person name="Wong J."/>
        </authorList>
    </citation>
    <scope>NUCLEOTIDE SEQUENCE</scope>
    <source>
        <strain evidence="1">GSM-AAB239-AS_SAM_17_03QT</strain>
        <tissue evidence="1">Leaf</tissue>
    </source>
</reference>
<dbReference type="AlphaFoldDB" id="A0AAX6DX19"/>
<name>A0AAX6DX19_IRIPA</name>
<keyword evidence="2" id="KW-1185">Reference proteome</keyword>
<dbReference type="EMBL" id="JANAVB010041414">
    <property type="protein sequence ID" value="KAJ6796320.1"/>
    <property type="molecule type" value="Genomic_DNA"/>
</dbReference>
<dbReference type="Proteomes" id="UP001140949">
    <property type="component" value="Unassembled WGS sequence"/>
</dbReference>
<accession>A0AAX6DX19</accession>
<evidence type="ECO:0000313" key="2">
    <source>
        <dbReference type="Proteomes" id="UP001140949"/>
    </source>
</evidence>